<feature type="domain" description="Urease accessory protein UreH-like transmembrane" evidence="3">
    <location>
        <begin position="40"/>
        <end position="274"/>
    </location>
</feature>
<keyword evidence="5" id="KW-1185">Reference proteome</keyword>
<dbReference type="Proteomes" id="UP000000740">
    <property type="component" value="Chromosome 1"/>
</dbReference>
<dbReference type="RefSeq" id="WP_015910448.1">
    <property type="nucleotide sequence ID" value="NC_012029.1"/>
</dbReference>
<dbReference type="PANTHER" id="PTHR42208">
    <property type="entry name" value="HEAVY METAL TRANSPORTER-RELATED"/>
    <property type="match status" value="1"/>
</dbReference>
<accession>B9LPM2</accession>
<evidence type="ECO:0000313" key="4">
    <source>
        <dbReference type="EMBL" id="ACM57310.1"/>
    </source>
</evidence>
<dbReference type="GeneID" id="7400484"/>
<dbReference type="PANTHER" id="PTHR42208:SF1">
    <property type="entry name" value="HEAVY METAL TRANSPORTER"/>
    <property type="match status" value="1"/>
</dbReference>
<dbReference type="HOGENOM" id="CLU_032635_1_0_2"/>
<keyword evidence="2" id="KW-1133">Transmembrane helix</keyword>
<dbReference type="eggNOG" id="arCOG04638">
    <property type="taxonomic scope" value="Archaea"/>
</dbReference>
<proteinExistence type="predicted"/>
<feature type="transmembrane region" description="Helical" evidence="2">
    <location>
        <begin position="265"/>
        <end position="288"/>
    </location>
</feature>
<feature type="transmembrane region" description="Helical" evidence="2">
    <location>
        <begin position="140"/>
        <end position="161"/>
    </location>
</feature>
<keyword evidence="2" id="KW-0472">Membrane</keyword>
<dbReference type="AlphaFoldDB" id="B9LPM2"/>
<feature type="transmembrane region" description="Helical" evidence="2">
    <location>
        <begin position="109"/>
        <end position="128"/>
    </location>
</feature>
<feature type="transmembrane region" description="Helical" evidence="2">
    <location>
        <begin position="226"/>
        <end position="253"/>
    </location>
</feature>
<dbReference type="EMBL" id="CP001365">
    <property type="protein sequence ID" value="ACM57310.1"/>
    <property type="molecule type" value="Genomic_DNA"/>
</dbReference>
<feature type="region of interest" description="Disordered" evidence="1">
    <location>
        <begin position="70"/>
        <end position="90"/>
    </location>
</feature>
<protein>
    <recommendedName>
        <fullName evidence="3">Urease accessory protein UreH-like transmembrane domain-containing protein</fullName>
    </recommendedName>
</protein>
<evidence type="ECO:0000256" key="1">
    <source>
        <dbReference type="SAM" id="MobiDB-lite"/>
    </source>
</evidence>
<organism evidence="4 5">
    <name type="scientific">Halorubrum lacusprofundi (strain ATCC 49239 / DSM 5036 / JCM 8891 / ACAM 34)</name>
    <dbReference type="NCBI Taxonomy" id="416348"/>
    <lineage>
        <taxon>Archaea</taxon>
        <taxon>Methanobacteriati</taxon>
        <taxon>Methanobacteriota</taxon>
        <taxon>Stenosarchaea group</taxon>
        <taxon>Halobacteria</taxon>
        <taxon>Halobacteriales</taxon>
        <taxon>Haloferacaceae</taxon>
        <taxon>Halorubrum</taxon>
    </lineage>
</organism>
<feature type="transmembrane region" description="Helical" evidence="2">
    <location>
        <begin position="197"/>
        <end position="220"/>
    </location>
</feature>
<dbReference type="Pfam" id="PF13386">
    <property type="entry name" value="DsbD_2"/>
    <property type="match status" value="1"/>
</dbReference>
<evidence type="ECO:0000313" key="5">
    <source>
        <dbReference type="Proteomes" id="UP000000740"/>
    </source>
</evidence>
<reference evidence="4 5" key="1">
    <citation type="journal article" date="2016" name="Stand. Genomic Sci.">
        <title>Complete genome sequence of the Antarctic Halorubrum lacusprofundi type strain ACAM 34.</title>
        <authorList>
            <person name="Anderson I.J."/>
            <person name="DasSarma P."/>
            <person name="Lucas S."/>
            <person name="Copeland A."/>
            <person name="Lapidus A."/>
            <person name="Del Rio T.G."/>
            <person name="Tice H."/>
            <person name="Dalin E."/>
            <person name="Bruce D.C."/>
            <person name="Goodwin L."/>
            <person name="Pitluck S."/>
            <person name="Sims D."/>
            <person name="Brettin T.S."/>
            <person name="Detter J.C."/>
            <person name="Han C.S."/>
            <person name="Larimer F."/>
            <person name="Hauser L."/>
            <person name="Land M."/>
            <person name="Ivanova N."/>
            <person name="Richardson P."/>
            <person name="Cavicchioli R."/>
            <person name="DasSarma S."/>
            <person name="Woese C.R."/>
            <person name="Kyrpides N.C."/>
        </authorList>
    </citation>
    <scope>NUCLEOTIDE SEQUENCE [LARGE SCALE GENOMIC DNA]</scope>
    <source>
        <strain evidence="5">ATCC 49239 / DSM 5036 / JCM 8891 / ACAM 34</strain>
    </source>
</reference>
<keyword evidence="2" id="KW-0812">Transmembrane</keyword>
<sequence length="299" mass="30558">MRELGAGVDSLARQTLVPATATCEPTGTIHSAEPLSLGVFLLVGLLGGAHCLGMCGPLVSTYADRMRSDAAADGNGGNGGPERTARAGGSDDLTVRQVRQHALFNLGRTASYAAIGGLFGLAGSLAFVTGRTVTTVADDVHALTGLVVGAVVIAIGVRYALRLELQRIPVPGIEAASGVVTGRIVPRIDAWVGNWRIVGLGAAHGLLPCPLLYPAFLYAFVQGSALGGAAALAALGLGTVPALFLFGTVFGSVSVDTRMRLHRALGVAFVALGYIPLQHGLATLGVPLPHPPIPYYSPL</sequence>
<name>B9LPM2_HALLT</name>
<dbReference type="KEGG" id="hla:Hlac_1727"/>
<evidence type="ECO:0000256" key="2">
    <source>
        <dbReference type="SAM" id="Phobius"/>
    </source>
</evidence>
<gene>
    <name evidence="4" type="ordered locus">Hlac_1727</name>
</gene>
<dbReference type="InterPro" id="IPR039447">
    <property type="entry name" value="UreH-like_TM_dom"/>
</dbReference>
<evidence type="ECO:0000259" key="3">
    <source>
        <dbReference type="Pfam" id="PF13386"/>
    </source>
</evidence>
<feature type="transmembrane region" description="Helical" evidence="2">
    <location>
        <begin position="35"/>
        <end position="59"/>
    </location>
</feature>